<feature type="domain" description="Conjugative transposon TraM C-terminal" evidence="3">
    <location>
        <begin position="332"/>
        <end position="475"/>
    </location>
</feature>
<dbReference type="STRING" id="551991.SAMN05192529_10957"/>
<sequence length="486" mass="52066">MTEINPISQQLKKRRQLLLVLPLLILPFVTLAFWALGGGKGSGKDDNTQPSAVGINSDVPEANVSFRPEDKMSAYLDADRKEEARMQALGRFSYPEGKDSVMGNIRPLEEEVQDPNSLKVEQKLADLQKVLDASSSLQQQGMASVPSINPATYGLQPGEYPPDEGVEQISRLNQLNDLIARSAASGSSGDDNDDGEGQDGDMQQVNTMLDKILAIQHPDKAAEDLKKRSGADKGRVYSMQSAPEYWKVPVLQSALKPESGKPLVKPMMNTDSVDSVGSVTVGSTVSSKGPGQGSGAGGLSSVPFSIQPPTGACAFYDIDPDDAVKREAHYTVQAVIAGSQTLVSGAAVKMRLTADVFINGIRIPKDNFVYGTGTVNGERLKVTISHIRFKDQIFPVDMKVYDLDGMEGIRIPGAIGRDASKEGADRALQSVQMMSLDPGITAQAAAAGIEVTKGLLSKKVKLIRVTVKAGYPILLLDEQGLQKEIQ</sequence>
<keyword evidence="2" id="KW-0812">Transmembrane</keyword>
<feature type="region of interest" description="Disordered" evidence="1">
    <location>
        <begin position="183"/>
        <end position="202"/>
    </location>
</feature>
<dbReference type="RefSeq" id="WP_091397039.1">
    <property type="nucleotide sequence ID" value="NZ_FNQY01000009.1"/>
</dbReference>
<dbReference type="Proteomes" id="UP000199041">
    <property type="component" value="Unassembled WGS sequence"/>
</dbReference>
<evidence type="ECO:0000259" key="3">
    <source>
        <dbReference type="Pfam" id="PF12508"/>
    </source>
</evidence>
<evidence type="ECO:0000313" key="5">
    <source>
        <dbReference type="Proteomes" id="UP000199041"/>
    </source>
</evidence>
<dbReference type="OrthoDB" id="1453786at2"/>
<dbReference type="AlphaFoldDB" id="A0A1H3YUK1"/>
<organism evidence="4 5">
    <name type="scientific">Arachidicoccus rhizosphaerae</name>
    <dbReference type="NCBI Taxonomy" id="551991"/>
    <lineage>
        <taxon>Bacteria</taxon>
        <taxon>Pseudomonadati</taxon>
        <taxon>Bacteroidota</taxon>
        <taxon>Chitinophagia</taxon>
        <taxon>Chitinophagales</taxon>
        <taxon>Chitinophagaceae</taxon>
        <taxon>Arachidicoccus</taxon>
    </lineage>
</organism>
<reference evidence="4 5" key="1">
    <citation type="submission" date="2016-10" db="EMBL/GenBank/DDBJ databases">
        <authorList>
            <person name="de Groot N.N."/>
        </authorList>
    </citation>
    <scope>NUCLEOTIDE SEQUENCE [LARGE SCALE GENOMIC DNA]</scope>
    <source>
        <strain evidence="4 5">Vu-144</strain>
    </source>
</reference>
<keyword evidence="2" id="KW-0472">Membrane</keyword>
<name>A0A1H3YUK1_9BACT</name>
<evidence type="ECO:0000256" key="1">
    <source>
        <dbReference type="SAM" id="MobiDB-lite"/>
    </source>
</evidence>
<evidence type="ECO:0000256" key="2">
    <source>
        <dbReference type="SAM" id="Phobius"/>
    </source>
</evidence>
<gene>
    <name evidence="4" type="ORF">SAMN05192529_10957</name>
</gene>
<accession>A0A1H3YUK1</accession>
<feature type="compositionally biased region" description="Acidic residues" evidence="1">
    <location>
        <begin position="190"/>
        <end position="199"/>
    </location>
</feature>
<proteinExistence type="predicted"/>
<feature type="region of interest" description="Disordered" evidence="1">
    <location>
        <begin position="278"/>
        <end position="298"/>
    </location>
</feature>
<feature type="transmembrane region" description="Helical" evidence="2">
    <location>
        <begin position="17"/>
        <end position="37"/>
    </location>
</feature>
<dbReference type="InterPro" id="IPR055407">
    <property type="entry name" value="TraM_C"/>
</dbReference>
<keyword evidence="5" id="KW-1185">Reference proteome</keyword>
<protein>
    <submittedName>
        <fullName evidence="4">Bacteroides conjugative transposon TraM protein</fullName>
    </submittedName>
</protein>
<dbReference type="EMBL" id="FNQY01000009">
    <property type="protein sequence ID" value="SEA15090.1"/>
    <property type="molecule type" value="Genomic_DNA"/>
</dbReference>
<feature type="compositionally biased region" description="Low complexity" evidence="1">
    <location>
        <begin position="278"/>
        <end position="289"/>
    </location>
</feature>
<keyword evidence="2" id="KW-1133">Transmembrane helix</keyword>
<dbReference type="Pfam" id="PF12508">
    <property type="entry name" value="Transposon_TraM"/>
    <property type="match status" value="1"/>
</dbReference>
<evidence type="ECO:0000313" key="4">
    <source>
        <dbReference type="EMBL" id="SEA15090.1"/>
    </source>
</evidence>